<dbReference type="Proteomes" id="UP000593578">
    <property type="component" value="Unassembled WGS sequence"/>
</dbReference>
<accession>A0A7J8QCN1</accession>
<name>A0A7J8QCN1_GOSRA</name>
<comment type="caution">
    <text evidence="2">The sequence shown here is derived from an EMBL/GenBank/DDBJ whole genome shotgun (WGS) entry which is preliminary data.</text>
</comment>
<evidence type="ECO:0000313" key="3">
    <source>
        <dbReference type="Proteomes" id="UP000593578"/>
    </source>
</evidence>
<dbReference type="EMBL" id="JABEZZ010000011">
    <property type="protein sequence ID" value="MBA0599344.1"/>
    <property type="molecule type" value="Genomic_DNA"/>
</dbReference>
<organism evidence="2 3">
    <name type="scientific">Gossypium raimondii</name>
    <name type="common">Peruvian cotton</name>
    <name type="synonym">Gossypium klotzschianum subsp. raimondii</name>
    <dbReference type="NCBI Taxonomy" id="29730"/>
    <lineage>
        <taxon>Eukaryota</taxon>
        <taxon>Viridiplantae</taxon>
        <taxon>Streptophyta</taxon>
        <taxon>Embryophyta</taxon>
        <taxon>Tracheophyta</taxon>
        <taxon>Spermatophyta</taxon>
        <taxon>Magnoliopsida</taxon>
        <taxon>eudicotyledons</taxon>
        <taxon>Gunneridae</taxon>
        <taxon>Pentapetalae</taxon>
        <taxon>rosids</taxon>
        <taxon>malvids</taxon>
        <taxon>Malvales</taxon>
        <taxon>Malvaceae</taxon>
        <taxon>Malvoideae</taxon>
        <taxon>Gossypium</taxon>
    </lineage>
</organism>
<reference evidence="2 3" key="1">
    <citation type="journal article" date="2019" name="Genome Biol. Evol.">
        <title>Insights into the evolution of the New World diploid cottons (Gossypium, subgenus Houzingenia) based on genome sequencing.</title>
        <authorList>
            <person name="Grover C.E."/>
            <person name="Arick M.A. 2nd"/>
            <person name="Thrash A."/>
            <person name="Conover J.L."/>
            <person name="Sanders W.S."/>
            <person name="Peterson D.G."/>
            <person name="Frelichowski J.E."/>
            <person name="Scheffler J.A."/>
            <person name="Scheffler B.E."/>
            <person name="Wendel J.F."/>
        </authorList>
    </citation>
    <scope>NUCLEOTIDE SEQUENCE [LARGE SCALE GENOMIC DNA]</scope>
    <source>
        <strain evidence="2">8</strain>
        <tissue evidence="2">Leaf</tissue>
    </source>
</reference>
<sequence>GCWDCVAGQAIYTYQLEESLSELKTALDELKEQRADVIRKVNIAEQQCLKPLNQVQG</sequence>
<evidence type="ECO:0000313" key="2">
    <source>
        <dbReference type="EMBL" id="MBA0599344.1"/>
    </source>
</evidence>
<feature type="coiled-coil region" evidence="1">
    <location>
        <begin position="13"/>
        <end position="47"/>
    </location>
</feature>
<keyword evidence="1" id="KW-0175">Coiled coil</keyword>
<proteinExistence type="predicted"/>
<gene>
    <name evidence="2" type="ORF">Gorai_005566</name>
</gene>
<dbReference type="AlphaFoldDB" id="A0A7J8QCN1"/>
<protein>
    <submittedName>
        <fullName evidence="2">Uncharacterized protein</fullName>
    </submittedName>
</protein>
<feature type="non-terminal residue" evidence="2">
    <location>
        <position position="1"/>
    </location>
</feature>
<evidence type="ECO:0000256" key="1">
    <source>
        <dbReference type="SAM" id="Coils"/>
    </source>
</evidence>